<sequence>MNIFRRVLRWLFILGGFTAGLIVTIAALFAQRLIRPLRQPLWGVPSDLDMPYESVTFPAADGVRLSGWFIPAASNSTRKGATLIFVHGWGWNRLGEAATDALATITAASQVDLLRLAYSLHKDGFQLLMYDSRNHGESGAQPPMTFGETEAQDVLGAVAYLCGRPEVAANRIGVIGFSAGANALLYTLPQTDQIQAAIAVQPTTPAHFAERFAAHLLGPLGKAVVPVAELIYQQAGGQRLQEFRPGTAAAQAGNVPVLYIQGENDPWGSAEDVALIAASTPTASGPLFVEATDRYAGYQYLINNPAIASAFFEQHLPE</sequence>
<feature type="transmembrane region" description="Helical" evidence="3">
    <location>
        <begin position="7"/>
        <end position="30"/>
    </location>
</feature>
<evidence type="ECO:0000313" key="5">
    <source>
        <dbReference type="EMBL" id="VAW43429.1"/>
    </source>
</evidence>
<keyword evidence="1" id="KW-0378">Hydrolase</keyword>
<name>A0A3B0W2A5_9ZZZZ</name>
<protein>
    <recommendedName>
        <fullName evidence="4">AB hydrolase-1 domain-containing protein</fullName>
    </recommendedName>
</protein>
<dbReference type="PANTHER" id="PTHR22946:SF9">
    <property type="entry name" value="POLYKETIDE TRANSFERASE AF380"/>
    <property type="match status" value="1"/>
</dbReference>
<gene>
    <name evidence="5" type="ORF">MNBD_CHLOROFLEXI01-1789</name>
</gene>
<feature type="domain" description="AB hydrolase-1" evidence="4">
    <location>
        <begin position="83"/>
        <end position="242"/>
    </location>
</feature>
<dbReference type="InterPro" id="IPR050261">
    <property type="entry name" value="FrsA_esterase"/>
</dbReference>
<dbReference type="AlphaFoldDB" id="A0A3B0W2A5"/>
<dbReference type="Gene3D" id="3.40.50.1820">
    <property type="entry name" value="alpha/beta hydrolase"/>
    <property type="match status" value="1"/>
</dbReference>
<keyword evidence="3" id="KW-0812">Transmembrane</keyword>
<dbReference type="InterPro" id="IPR000073">
    <property type="entry name" value="AB_hydrolase_1"/>
</dbReference>
<dbReference type="SUPFAM" id="SSF53474">
    <property type="entry name" value="alpha/beta-Hydrolases"/>
    <property type="match status" value="1"/>
</dbReference>
<accession>A0A3B0W2A5</accession>
<dbReference type="GO" id="GO:0016788">
    <property type="term" value="F:hydrolase activity, acting on ester bonds"/>
    <property type="evidence" value="ECO:0007669"/>
    <property type="project" value="UniProtKB-ARBA"/>
</dbReference>
<evidence type="ECO:0000256" key="1">
    <source>
        <dbReference type="ARBA" id="ARBA00022801"/>
    </source>
</evidence>
<proteinExistence type="inferred from homology"/>
<evidence type="ECO:0000259" key="4">
    <source>
        <dbReference type="Pfam" id="PF12697"/>
    </source>
</evidence>
<evidence type="ECO:0000256" key="2">
    <source>
        <dbReference type="ARBA" id="ARBA00038115"/>
    </source>
</evidence>
<comment type="similarity">
    <text evidence="2">Belongs to the AB hydrolase superfamily. FUS2 hydrolase family.</text>
</comment>
<keyword evidence="3" id="KW-0472">Membrane</keyword>
<evidence type="ECO:0000256" key="3">
    <source>
        <dbReference type="SAM" id="Phobius"/>
    </source>
</evidence>
<dbReference type="Pfam" id="PF12697">
    <property type="entry name" value="Abhydrolase_6"/>
    <property type="match status" value="1"/>
</dbReference>
<dbReference type="PANTHER" id="PTHR22946">
    <property type="entry name" value="DIENELACTONE HYDROLASE DOMAIN-CONTAINING PROTEIN-RELATED"/>
    <property type="match status" value="1"/>
</dbReference>
<keyword evidence="3" id="KW-1133">Transmembrane helix</keyword>
<dbReference type="EMBL" id="UOEU01001080">
    <property type="protein sequence ID" value="VAW43429.1"/>
    <property type="molecule type" value="Genomic_DNA"/>
</dbReference>
<dbReference type="InterPro" id="IPR029058">
    <property type="entry name" value="AB_hydrolase_fold"/>
</dbReference>
<organism evidence="5">
    <name type="scientific">hydrothermal vent metagenome</name>
    <dbReference type="NCBI Taxonomy" id="652676"/>
    <lineage>
        <taxon>unclassified sequences</taxon>
        <taxon>metagenomes</taxon>
        <taxon>ecological metagenomes</taxon>
    </lineage>
</organism>
<reference evidence="5" key="1">
    <citation type="submission" date="2018-06" db="EMBL/GenBank/DDBJ databases">
        <authorList>
            <person name="Zhirakovskaya E."/>
        </authorList>
    </citation>
    <scope>NUCLEOTIDE SEQUENCE</scope>
</reference>